<dbReference type="EMBL" id="EAAA01000627">
    <property type="status" value="NOT_ANNOTATED_CDS"/>
    <property type="molecule type" value="Genomic_DNA"/>
</dbReference>
<protein>
    <submittedName>
        <fullName evidence="1">Uncharacterized protein</fullName>
    </submittedName>
</protein>
<dbReference type="InParanoid" id="H2XXI3"/>
<dbReference type="Ensembl" id="ENSCINT00000036564.1">
    <property type="protein sequence ID" value="ENSCINP00000034367.1"/>
    <property type="gene ID" value="ENSCING00000018816.1"/>
</dbReference>
<organism evidence="1 2">
    <name type="scientific">Ciona intestinalis</name>
    <name type="common">Transparent sea squirt</name>
    <name type="synonym">Ascidia intestinalis</name>
    <dbReference type="NCBI Taxonomy" id="7719"/>
    <lineage>
        <taxon>Eukaryota</taxon>
        <taxon>Metazoa</taxon>
        <taxon>Chordata</taxon>
        <taxon>Tunicata</taxon>
        <taxon>Ascidiacea</taxon>
        <taxon>Phlebobranchia</taxon>
        <taxon>Cionidae</taxon>
        <taxon>Ciona</taxon>
    </lineage>
</organism>
<dbReference type="HOGENOM" id="CLU_3162274_0_0_1"/>
<keyword evidence="2" id="KW-1185">Reference proteome</keyword>
<sequence length="48" mass="5453">HYFHQTLVAVDSFLLQSICKLHNQTSSGNKSRHRSLAILIPIELSGEY</sequence>
<dbReference type="Proteomes" id="UP000008144">
    <property type="component" value="Chromosome 10"/>
</dbReference>
<proteinExistence type="predicted"/>
<dbReference type="AlphaFoldDB" id="H2XXI3"/>
<evidence type="ECO:0000313" key="2">
    <source>
        <dbReference type="Proteomes" id="UP000008144"/>
    </source>
</evidence>
<reference evidence="1" key="2">
    <citation type="journal article" date="2008" name="Genome Biol.">
        <title>Improved genome assembly and evidence-based global gene model set for the chordate Ciona intestinalis: new insight into intron and operon populations.</title>
        <authorList>
            <person name="Satou Y."/>
            <person name="Mineta K."/>
            <person name="Ogasawara M."/>
            <person name="Sasakura Y."/>
            <person name="Shoguchi E."/>
            <person name="Ueno K."/>
            <person name="Yamada L."/>
            <person name="Matsumoto J."/>
            <person name="Wasserscheid J."/>
            <person name="Dewar K."/>
            <person name="Wiley G.B."/>
            <person name="Macmil S.L."/>
            <person name="Roe B.A."/>
            <person name="Zeller R.W."/>
            <person name="Hastings K.E."/>
            <person name="Lemaire P."/>
            <person name="Lindquist E."/>
            <person name="Endo T."/>
            <person name="Hotta K."/>
            <person name="Inaba K."/>
        </authorList>
    </citation>
    <scope>NUCLEOTIDE SEQUENCE [LARGE SCALE GENOMIC DNA]</scope>
    <source>
        <strain evidence="1">wild type</strain>
    </source>
</reference>
<reference evidence="2" key="1">
    <citation type="journal article" date="2002" name="Science">
        <title>The draft genome of Ciona intestinalis: insights into chordate and vertebrate origins.</title>
        <authorList>
            <person name="Dehal P."/>
            <person name="Satou Y."/>
            <person name="Campbell R.K."/>
            <person name="Chapman J."/>
            <person name="Degnan B."/>
            <person name="De Tomaso A."/>
            <person name="Davidson B."/>
            <person name="Di Gregorio A."/>
            <person name="Gelpke M."/>
            <person name="Goodstein D.M."/>
            <person name="Harafuji N."/>
            <person name="Hastings K.E."/>
            <person name="Ho I."/>
            <person name="Hotta K."/>
            <person name="Huang W."/>
            <person name="Kawashima T."/>
            <person name="Lemaire P."/>
            <person name="Martinez D."/>
            <person name="Meinertzhagen I.A."/>
            <person name="Necula S."/>
            <person name="Nonaka M."/>
            <person name="Putnam N."/>
            <person name="Rash S."/>
            <person name="Saiga H."/>
            <person name="Satake M."/>
            <person name="Terry A."/>
            <person name="Yamada L."/>
            <person name="Wang H.G."/>
            <person name="Awazu S."/>
            <person name="Azumi K."/>
            <person name="Boore J."/>
            <person name="Branno M."/>
            <person name="Chin-Bow S."/>
            <person name="DeSantis R."/>
            <person name="Doyle S."/>
            <person name="Francino P."/>
            <person name="Keys D.N."/>
            <person name="Haga S."/>
            <person name="Hayashi H."/>
            <person name="Hino K."/>
            <person name="Imai K.S."/>
            <person name="Inaba K."/>
            <person name="Kano S."/>
            <person name="Kobayashi K."/>
            <person name="Kobayashi M."/>
            <person name="Lee B.I."/>
            <person name="Makabe K.W."/>
            <person name="Manohar C."/>
            <person name="Matassi G."/>
            <person name="Medina M."/>
            <person name="Mochizuki Y."/>
            <person name="Mount S."/>
            <person name="Morishita T."/>
            <person name="Miura S."/>
            <person name="Nakayama A."/>
            <person name="Nishizaka S."/>
            <person name="Nomoto H."/>
            <person name="Ohta F."/>
            <person name="Oishi K."/>
            <person name="Rigoutsos I."/>
            <person name="Sano M."/>
            <person name="Sasaki A."/>
            <person name="Sasakura Y."/>
            <person name="Shoguchi E."/>
            <person name="Shin-i T."/>
            <person name="Spagnuolo A."/>
            <person name="Stainier D."/>
            <person name="Suzuki M.M."/>
            <person name="Tassy O."/>
            <person name="Takatori N."/>
            <person name="Tokuoka M."/>
            <person name="Yagi K."/>
            <person name="Yoshizaki F."/>
            <person name="Wada S."/>
            <person name="Zhang C."/>
            <person name="Hyatt P.D."/>
            <person name="Larimer F."/>
            <person name="Detter C."/>
            <person name="Doggett N."/>
            <person name="Glavina T."/>
            <person name="Hawkins T."/>
            <person name="Richardson P."/>
            <person name="Lucas S."/>
            <person name="Kohara Y."/>
            <person name="Levine M."/>
            <person name="Satoh N."/>
            <person name="Rokhsar D.S."/>
        </authorList>
    </citation>
    <scope>NUCLEOTIDE SEQUENCE [LARGE SCALE GENOMIC DNA]</scope>
</reference>
<name>H2XXI3_CIOIN</name>
<accession>H2XXI3</accession>
<reference evidence="1" key="3">
    <citation type="submission" date="2025-08" db="UniProtKB">
        <authorList>
            <consortium name="Ensembl"/>
        </authorList>
    </citation>
    <scope>IDENTIFICATION</scope>
</reference>
<evidence type="ECO:0000313" key="1">
    <source>
        <dbReference type="Ensembl" id="ENSCINP00000034367.1"/>
    </source>
</evidence>
<reference evidence="1" key="4">
    <citation type="submission" date="2025-09" db="UniProtKB">
        <authorList>
            <consortium name="Ensembl"/>
        </authorList>
    </citation>
    <scope>IDENTIFICATION</scope>
</reference>